<dbReference type="PANTHER" id="PTHR34975:SF2">
    <property type="entry name" value="SPORE GERMINATION PROTEIN A2"/>
    <property type="match status" value="1"/>
</dbReference>
<feature type="transmembrane region" description="Helical" evidence="8">
    <location>
        <begin position="117"/>
        <end position="138"/>
    </location>
</feature>
<evidence type="ECO:0000256" key="3">
    <source>
        <dbReference type="ARBA" id="ARBA00022448"/>
    </source>
</evidence>
<organism evidence="9 10">
    <name type="scientific">Anaeromassilibacillus senegalensis</name>
    <dbReference type="NCBI Taxonomy" id="1673717"/>
    <lineage>
        <taxon>Bacteria</taxon>
        <taxon>Bacillati</taxon>
        <taxon>Bacillota</taxon>
        <taxon>Clostridia</taxon>
        <taxon>Eubacteriales</taxon>
        <taxon>Acutalibacteraceae</taxon>
        <taxon>Anaeromassilibacillus</taxon>
    </lineage>
</organism>
<gene>
    <name evidence="9" type="ORF">L0P57_05160</name>
</gene>
<evidence type="ECO:0000256" key="1">
    <source>
        <dbReference type="ARBA" id="ARBA00004141"/>
    </source>
</evidence>
<comment type="caution">
    <text evidence="9">The sequence shown here is derived from an EMBL/GenBank/DDBJ whole genome shotgun (WGS) entry which is preliminary data.</text>
</comment>
<keyword evidence="3" id="KW-0813">Transport</keyword>
<dbReference type="Gene3D" id="1.20.1740.10">
    <property type="entry name" value="Amino acid/polyamine transporter I"/>
    <property type="match status" value="1"/>
</dbReference>
<name>A0ABS9MHM6_9FIRM</name>
<evidence type="ECO:0000256" key="2">
    <source>
        <dbReference type="ARBA" id="ARBA00007998"/>
    </source>
</evidence>
<keyword evidence="5 8" id="KW-0812">Transmembrane</keyword>
<feature type="transmembrane region" description="Helical" evidence="8">
    <location>
        <begin position="145"/>
        <end position="164"/>
    </location>
</feature>
<evidence type="ECO:0000256" key="4">
    <source>
        <dbReference type="ARBA" id="ARBA00022544"/>
    </source>
</evidence>
<feature type="transmembrane region" description="Helical" evidence="8">
    <location>
        <begin position="216"/>
        <end position="241"/>
    </location>
</feature>
<dbReference type="EMBL" id="JAKNHQ010000005">
    <property type="protein sequence ID" value="MCG4610317.1"/>
    <property type="molecule type" value="Genomic_DNA"/>
</dbReference>
<sequence length="371" mass="40883">MQKQYRISAGQLFSILFVNRSVIMLTHNTLLGGGENMVDNILSALLALVLNFVLILPLYFLHRRNPQENVLETGERLVGKPGAILLAVFYGLYFMAIDSYYLSFFQIFLNNIMEPLMPVWLVALAFVAVVCYAAYLGIEAIARTAGFALAIILIGMVWIGVALLPKIQWINYDPFLYNGPKQLFTGTALFLARSTGFSTMALLLPRVSGKKKLKFCIWNTGIYCLMIFLLLGMVGVGGSYLKNQLFPVYTAASLADAGVLERLDVVFITIWVAGLFIQMSTDAYLFMTCLRKVANKKASRIALPVASLLVAALAVAVTYSLPLQKVFYGVPLLFTITITAAVGIPLVLLIVDLIRKKKRVPEKAQKGEGSA</sequence>
<feature type="transmembrane region" description="Helical" evidence="8">
    <location>
        <begin position="82"/>
        <end position="105"/>
    </location>
</feature>
<evidence type="ECO:0000313" key="10">
    <source>
        <dbReference type="Proteomes" id="UP001298681"/>
    </source>
</evidence>
<evidence type="ECO:0000256" key="7">
    <source>
        <dbReference type="ARBA" id="ARBA00023136"/>
    </source>
</evidence>
<keyword evidence="6 8" id="KW-1133">Transmembrane helix</keyword>
<dbReference type="PANTHER" id="PTHR34975">
    <property type="entry name" value="SPORE GERMINATION PROTEIN A2"/>
    <property type="match status" value="1"/>
</dbReference>
<evidence type="ECO:0000256" key="8">
    <source>
        <dbReference type="SAM" id="Phobius"/>
    </source>
</evidence>
<feature type="transmembrane region" description="Helical" evidence="8">
    <location>
        <begin position="301"/>
        <end position="321"/>
    </location>
</feature>
<evidence type="ECO:0000313" key="9">
    <source>
        <dbReference type="EMBL" id="MCG4610317.1"/>
    </source>
</evidence>
<proteinExistence type="inferred from homology"/>
<accession>A0ABS9MHM6</accession>
<feature type="transmembrane region" description="Helical" evidence="8">
    <location>
        <begin position="12"/>
        <end position="30"/>
    </location>
</feature>
<dbReference type="RefSeq" id="WP_237966591.1">
    <property type="nucleotide sequence ID" value="NZ_JAKNHQ010000005.1"/>
</dbReference>
<feature type="transmembrane region" description="Helical" evidence="8">
    <location>
        <begin position="42"/>
        <end position="61"/>
    </location>
</feature>
<keyword evidence="7 8" id="KW-0472">Membrane</keyword>
<feature type="transmembrane region" description="Helical" evidence="8">
    <location>
        <begin position="265"/>
        <end position="289"/>
    </location>
</feature>
<feature type="transmembrane region" description="Helical" evidence="8">
    <location>
        <begin position="184"/>
        <end position="204"/>
    </location>
</feature>
<dbReference type="Pfam" id="PF03845">
    <property type="entry name" value="Spore_permease"/>
    <property type="match status" value="1"/>
</dbReference>
<comment type="subcellular location">
    <subcellularLocation>
        <location evidence="1">Membrane</location>
        <topology evidence="1">Multi-pass membrane protein</topology>
    </subcellularLocation>
</comment>
<feature type="transmembrane region" description="Helical" evidence="8">
    <location>
        <begin position="327"/>
        <end position="351"/>
    </location>
</feature>
<keyword evidence="10" id="KW-1185">Reference proteome</keyword>
<dbReference type="Proteomes" id="UP001298681">
    <property type="component" value="Unassembled WGS sequence"/>
</dbReference>
<evidence type="ECO:0000256" key="5">
    <source>
        <dbReference type="ARBA" id="ARBA00022692"/>
    </source>
</evidence>
<comment type="similarity">
    <text evidence="2">Belongs to the amino acid-polyamine-organocation (APC) superfamily. Spore germination protein (SGP) (TC 2.A.3.9) family.</text>
</comment>
<dbReference type="InterPro" id="IPR004761">
    <property type="entry name" value="Spore_GerAB"/>
</dbReference>
<evidence type="ECO:0000256" key="6">
    <source>
        <dbReference type="ARBA" id="ARBA00022989"/>
    </source>
</evidence>
<reference evidence="9 10" key="1">
    <citation type="submission" date="2022-01" db="EMBL/GenBank/DDBJ databases">
        <title>Collection of gut derived symbiotic bacterial strains cultured from healthy donors.</title>
        <authorList>
            <person name="Lin H."/>
            <person name="Kohout C."/>
            <person name="Waligurski E."/>
            <person name="Pamer E.G."/>
        </authorList>
    </citation>
    <scope>NUCLEOTIDE SEQUENCE [LARGE SCALE GENOMIC DNA]</scope>
    <source>
        <strain evidence="9 10">DFI.7.58</strain>
    </source>
</reference>
<keyword evidence="4" id="KW-0309">Germination</keyword>
<protein>
    <submittedName>
        <fullName evidence="9">Spore germination protein</fullName>
    </submittedName>
</protein>